<proteinExistence type="predicted"/>
<keyword evidence="3 6" id="KW-1133">Transmembrane helix</keyword>
<dbReference type="Proteomes" id="UP000639772">
    <property type="component" value="Unassembled WGS sequence"/>
</dbReference>
<evidence type="ECO:0000313" key="9">
    <source>
        <dbReference type="Proteomes" id="UP000639772"/>
    </source>
</evidence>
<comment type="subcellular location">
    <subcellularLocation>
        <location evidence="1">Membrane</location>
        <topology evidence="1">Single-pass membrane protein</topology>
    </subcellularLocation>
</comment>
<gene>
    <name evidence="8" type="ORF">HPP92_025444</name>
</gene>
<dbReference type="GO" id="GO:0098542">
    <property type="term" value="P:defense response to other organism"/>
    <property type="evidence" value="ECO:0007669"/>
    <property type="project" value="InterPro"/>
</dbReference>
<evidence type="ECO:0000256" key="4">
    <source>
        <dbReference type="ARBA" id="ARBA00023136"/>
    </source>
</evidence>
<feature type="transmembrane region" description="Helical" evidence="6">
    <location>
        <begin position="68"/>
        <end position="93"/>
    </location>
</feature>
<comment type="caution">
    <text evidence="8">The sequence shown here is derived from an EMBL/GenBank/DDBJ whole genome shotgun (WGS) entry which is preliminary data.</text>
</comment>
<evidence type="ECO:0000256" key="1">
    <source>
        <dbReference type="ARBA" id="ARBA00004167"/>
    </source>
</evidence>
<evidence type="ECO:0000256" key="2">
    <source>
        <dbReference type="ARBA" id="ARBA00022692"/>
    </source>
</evidence>
<dbReference type="PANTHER" id="PTHR31234">
    <property type="entry name" value="LATE EMBRYOGENESIS ABUNDANT (LEA) HYDROXYPROLINE-RICH GLYCOPROTEIN FAMILY"/>
    <property type="match status" value="1"/>
</dbReference>
<dbReference type="GO" id="GO:0005886">
    <property type="term" value="C:plasma membrane"/>
    <property type="evidence" value="ECO:0007669"/>
    <property type="project" value="TreeGrafter"/>
</dbReference>
<keyword evidence="4 6" id="KW-0472">Membrane</keyword>
<evidence type="ECO:0000256" key="5">
    <source>
        <dbReference type="SAM" id="MobiDB-lite"/>
    </source>
</evidence>
<feature type="domain" description="Late embryogenesis abundant protein LEA-2 subgroup" evidence="7">
    <location>
        <begin position="125"/>
        <end position="227"/>
    </location>
</feature>
<feature type="region of interest" description="Disordered" evidence="5">
    <location>
        <begin position="33"/>
        <end position="61"/>
    </location>
</feature>
<sequence length="253" mass="27640">MAEQQKIHPVDVESGAGSSATAPLFLHDAARSDKFEPSAPPATVPRRTIPVSQSRPPKPRRGRCCRCLCCSLLTLVLLAVIIAAVAGILYLAFDPKLPKYSVDRLRVTAFTVDASLTARASFDLTVTADNPNKRIGIYYEDGSRLSVWYGETSLCSGSFPVFYQGHRNKTTVTVLLNGQAQLGSNVINALQEEQQTGSVPLRFKGDVPVRVKFGALKLWKVKARVRCDLVVNSLTAGNLISLRASHCKFRLKL</sequence>
<dbReference type="EMBL" id="JADCNM010000014">
    <property type="protein sequence ID" value="KAG0454140.1"/>
    <property type="molecule type" value="Genomic_DNA"/>
</dbReference>
<dbReference type="InterPro" id="IPR044839">
    <property type="entry name" value="NDR1-like"/>
</dbReference>
<dbReference type="AlphaFoldDB" id="A0A835PKN0"/>
<dbReference type="OrthoDB" id="1917746at2759"/>
<reference evidence="8 9" key="1">
    <citation type="journal article" date="2020" name="Nat. Food">
        <title>A phased Vanilla planifolia genome enables genetic improvement of flavour and production.</title>
        <authorList>
            <person name="Hasing T."/>
            <person name="Tang H."/>
            <person name="Brym M."/>
            <person name="Khazi F."/>
            <person name="Huang T."/>
            <person name="Chambers A.H."/>
        </authorList>
    </citation>
    <scope>NUCLEOTIDE SEQUENCE [LARGE SCALE GENOMIC DNA]</scope>
    <source>
        <tissue evidence="8">Leaf</tissue>
    </source>
</reference>
<evidence type="ECO:0000256" key="6">
    <source>
        <dbReference type="SAM" id="Phobius"/>
    </source>
</evidence>
<name>A0A835PKN0_VANPL</name>
<keyword evidence="2 6" id="KW-0812">Transmembrane</keyword>
<evidence type="ECO:0000256" key="3">
    <source>
        <dbReference type="ARBA" id="ARBA00022989"/>
    </source>
</evidence>
<evidence type="ECO:0000259" key="7">
    <source>
        <dbReference type="Pfam" id="PF03168"/>
    </source>
</evidence>
<organism evidence="8 9">
    <name type="scientific">Vanilla planifolia</name>
    <name type="common">Vanilla</name>
    <dbReference type="NCBI Taxonomy" id="51239"/>
    <lineage>
        <taxon>Eukaryota</taxon>
        <taxon>Viridiplantae</taxon>
        <taxon>Streptophyta</taxon>
        <taxon>Embryophyta</taxon>
        <taxon>Tracheophyta</taxon>
        <taxon>Spermatophyta</taxon>
        <taxon>Magnoliopsida</taxon>
        <taxon>Liliopsida</taxon>
        <taxon>Asparagales</taxon>
        <taxon>Orchidaceae</taxon>
        <taxon>Vanilloideae</taxon>
        <taxon>Vanilleae</taxon>
        <taxon>Vanilla</taxon>
    </lineage>
</organism>
<evidence type="ECO:0000313" key="8">
    <source>
        <dbReference type="EMBL" id="KAG0454140.1"/>
    </source>
</evidence>
<accession>A0A835PKN0</accession>
<dbReference type="InterPro" id="IPR004864">
    <property type="entry name" value="LEA_2"/>
</dbReference>
<dbReference type="PANTHER" id="PTHR31234:SF72">
    <property type="entry name" value="NDR1_HIN1-LIKE PROTEIN 6"/>
    <property type="match status" value="1"/>
</dbReference>
<protein>
    <recommendedName>
        <fullName evidence="7">Late embryogenesis abundant protein LEA-2 subgroup domain-containing protein</fullName>
    </recommendedName>
</protein>
<dbReference type="Pfam" id="PF03168">
    <property type="entry name" value="LEA_2"/>
    <property type="match status" value="1"/>
</dbReference>